<dbReference type="RefSeq" id="WP_167228555.1">
    <property type="nucleotide sequence ID" value="NZ_JAAQPH010000019.1"/>
</dbReference>
<keyword evidence="14" id="KW-1185">Reference proteome</keyword>
<comment type="caution">
    <text evidence="13">The sequence shown here is derived from an EMBL/GenBank/DDBJ whole genome shotgun (WGS) entry which is preliminary data.</text>
</comment>
<dbReference type="InterPro" id="IPR016064">
    <property type="entry name" value="NAD/diacylglycerol_kinase_sf"/>
</dbReference>
<dbReference type="Gene3D" id="3.40.50.10330">
    <property type="entry name" value="Probable inorganic polyphosphate/atp-NAD kinase, domain 1"/>
    <property type="match status" value="1"/>
</dbReference>
<dbReference type="GO" id="GO:0008654">
    <property type="term" value="P:phospholipid biosynthetic process"/>
    <property type="evidence" value="ECO:0007669"/>
    <property type="project" value="UniProtKB-KW"/>
</dbReference>
<keyword evidence="10" id="KW-0594">Phospholipid biosynthesis</keyword>
<dbReference type="Proteomes" id="UP000761264">
    <property type="component" value="Unassembled WGS sequence"/>
</dbReference>
<accession>A0A967F182</accession>
<dbReference type="GO" id="GO:0016301">
    <property type="term" value="F:kinase activity"/>
    <property type="evidence" value="ECO:0007669"/>
    <property type="project" value="UniProtKB-KW"/>
</dbReference>
<evidence type="ECO:0000313" key="14">
    <source>
        <dbReference type="Proteomes" id="UP000761264"/>
    </source>
</evidence>
<protein>
    <submittedName>
        <fullName evidence="13">Diacylglycerol kinase family lipid kinase</fullName>
    </submittedName>
</protein>
<reference evidence="13" key="1">
    <citation type="submission" date="2020-03" db="EMBL/GenBank/DDBJ databases">
        <title>Genome of Pelagibius litoralis DSM 21314T.</title>
        <authorList>
            <person name="Wang G."/>
        </authorList>
    </citation>
    <scope>NUCLEOTIDE SEQUENCE</scope>
    <source>
        <strain evidence="13">DSM 21314</strain>
    </source>
</reference>
<evidence type="ECO:0000256" key="9">
    <source>
        <dbReference type="ARBA" id="ARBA00023098"/>
    </source>
</evidence>
<gene>
    <name evidence="13" type="ORF">HBA54_21590</name>
</gene>
<comment type="cofactor">
    <cofactor evidence="1">
        <name>Mg(2+)</name>
        <dbReference type="ChEBI" id="CHEBI:18420"/>
    </cofactor>
</comment>
<dbReference type="InterPro" id="IPR005218">
    <property type="entry name" value="Diacylglycerol/lipid_kinase"/>
</dbReference>
<evidence type="ECO:0000256" key="7">
    <source>
        <dbReference type="ARBA" id="ARBA00022840"/>
    </source>
</evidence>
<evidence type="ECO:0000256" key="5">
    <source>
        <dbReference type="ARBA" id="ARBA00022741"/>
    </source>
</evidence>
<dbReference type="GO" id="GO:0005524">
    <property type="term" value="F:ATP binding"/>
    <property type="evidence" value="ECO:0007669"/>
    <property type="project" value="UniProtKB-KW"/>
</dbReference>
<keyword evidence="3" id="KW-0808">Transferase</keyword>
<keyword evidence="4" id="KW-0479">Metal-binding</keyword>
<evidence type="ECO:0000313" key="13">
    <source>
        <dbReference type="EMBL" id="NIA71197.1"/>
    </source>
</evidence>
<dbReference type="InterPro" id="IPR001206">
    <property type="entry name" value="Diacylglycerol_kinase_cat_dom"/>
</dbReference>
<evidence type="ECO:0000256" key="4">
    <source>
        <dbReference type="ARBA" id="ARBA00022723"/>
    </source>
</evidence>
<evidence type="ECO:0000256" key="8">
    <source>
        <dbReference type="ARBA" id="ARBA00022842"/>
    </source>
</evidence>
<dbReference type="PROSITE" id="PS50146">
    <property type="entry name" value="DAGK"/>
    <property type="match status" value="1"/>
</dbReference>
<evidence type="ECO:0000256" key="10">
    <source>
        <dbReference type="ARBA" id="ARBA00023209"/>
    </source>
</evidence>
<organism evidence="13 14">
    <name type="scientific">Pelagibius litoralis</name>
    <dbReference type="NCBI Taxonomy" id="374515"/>
    <lineage>
        <taxon>Bacteria</taxon>
        <taxon>Pseudomonadati</taxon>
        <taxon>Pseudomonadota</taxon>
        <taxon>Alphaproteobacteria</taxon>
        <taxon>Rhodospirillales</taxon>
        <taxon>Rhodovibrionaceae</taxon>
        <taxon>Pelagibius</taxon>
    </lineage>
</organism>
<keyword evidence="8" id="KW-0460">Magnesium</keyword>
<dbReference type="EMBL" id="JAAQPH010000019">
    <property type="protein sequence ID" value="NIA71197.1"/>
    <property type="molecule type" value="Genomic_DNA"/>
</dbReference>
<evidence type="ECO:0000256" key="6">
    <source>
        <dbReference type="ARBA" id="ARBA00022777"/>
    </source>
</evidence>
<dbReference type="NCBIfam" id="TIGR00147">
    <property type="entry name" value="YegS/Rv2252/BmrU family lipid kinase"/>
    <property type="match status" value="1"/>
</dbReference>
<evidence type="ECO:0000256" key="11">
    <source>
        <dbReference type="ARBA" id="ARBA00023264"/>
    </source>
</evidence>
<keyword evidence="5" id="KW-0547">Nucleotide-binding</keyword>
<dbReference type="Gene3D" id="2.60.200.40">
    <property type="match status" value="1"/>
</dbReference>
<dbReference type="InterPro" id="IPR017438">
    <property type="entry name" value="ATP-NAD_kinase_N"/>
</dbReference>
<sequence length="314" mass="33231">MTDSIQNRGAARRLLVIYNPTAGGSRRRRFEAVLADLTDLGCPMDVRPTTGPGDAGHFAAEADAAEHDLIVAAGGDGTINEVVNGLVDLTEPRVRPPLAILPLGTANVLAAELGLQTVPRQIAEVIAGGAVRSVCLGQARGADGQVRIFSLMAGAGFDARVVDAVDLRLKRILGKGAYVVESLRQMCRRQPPPLRVTIDGRAYEAASVVVSNGRFYAGRFLLAPEARLDEPCLHACLFRYGDPFNTLRYAVALQRGNLPVSRGFKIVTGQDIRIEGEAGAPLQADGDIVTHIPVSIRSLPDALQMVTASGPGLA</sequence>
<keyword evidence="6 13" id="KW-0418">Kinase</keyword>
<dbReference type="GO" id="GO:0046872">
    <property type="term" value="F:metal ion binding"/>
    <property type="evidence" value="ECO:0007669"/>
    <property type="project" value="UniProtKB-KW"/>
</dbReference>
<evidence type="ECO:0000256" key="3">
    <source>
        <dbReference type="ARBA" id="ARBA00022679"/>
    </source>
</evidence>
<keyword evidence="9" id="KW-0443">Lipid metabolism</keyword>
<dbReference type="InterPro" id="IPR045540">
    <property type="entry name" value="YegS/DAGK_C"/>
</dbReference>
<dbReference type="InterPro" id="IPR050187">
    <property type="entry name" value="Lipid_Phosphate_FormReg"/>
</dbReference>
<dbReference type="SMART" id="SM00046">
    <property type="entry name" value="DAGKc"/>
    <property type="match status" value="1"/>
</dbReference>
<keyword evidence="11" id="KW-1208">Phospholipid metabolism</keyword>
<evidence type="ECO:0000259" key="12">
    <source>
        <dbReference type="PROSITE" id="PS50146"/>
    </source>
</evidence>
<dbReference type="SUPFAM" id="SSF111331">
    <property type="entry name" value="NAD kinase/diacylglycerol kinase-like"/>
    <property type="match status" value="1"/>
</dbReference>
<proteinExistence type="predicted"/>
<dbReference type="PANTHER" id="PTHR12358">
    <property type="entry name" value="SPHINGOSINE KINASE"/>
    <property type="match status" value="1"/>
</dbReference>
<evidence type="ECO:0000256" key="1">
    <source>
        <dbReference type="ARBA" id="ARBA00001946"/>
    </source>
</evidence>
<dbReference type="Pfam" id="PF00781">
    <property type="entry name" value="DAGK_cat"/>
    <property type="match status" value="1"/>
</dbReference>
<feature type="domain" description="DAGKc" evidence="12">
    <location>
        <begin position="9"/>
        <end position="143"/>
    </location>
</feature>
<dbReference type="PANTHER" id="PTHR12358:SF106">
    <property type="entry name" value="LIPID KINASE YEGS"/>
    <property type="match status" value="1"/>
</dbReference>
<name>A0A967F182_9PROT</name>
<dbReference type="Pfam" id="PF19279">
    <property type="entry name" value="YegS_C"/>
    <property type="match status" value="1"/>
</dbReference>
<keyword evidence="7" id="KW-0067">ATP-binding</keyword>
<evidence type="ECO:0000256" key="2">
    <source>
        <dbReference type="ARBA" id="ARBA00022516"/>
    </source>
</evidence>
<keyword evidence="2" id="KW-0444">Lipid biosynthesis</keyword>
<dbReference type="AlphaFoldDB" id="A0A967F182"/>
<dbReference type="GO" id="GO:0005886">
    <property type="term" value="C:plasma membrane"/>
    <property type="evidence" value="ECO:0007669"/>
    <property type="project" value="TreeGrafter"/>
</dbReference>